<feature type="disulfide bond" evidence="9">
    <location>
        <begin position="334"/>
        <end position="377"/>
    </location>
</feature>
<keyword evidence="2 9" id="KW-0768">Sushi</keyword>
<feature type="domain" description="Sushi" evidence="11">
    <location>
        <begin position="58"/>
        <end position="117"/>
    </location>
</feature>
<keyword evidence="10" id="KW-0472">Membrane</keyword>
<evidence type="ECO:0000256" key="10">
    <source>
        <dbReference type="SAM" id="Phobius"/>
    </source>
</evidence>
<dbReference type="GO" id="GO:0045087">
    <property type="term" value="P:innate immune response"/>
    <property type="evidence" value="ECO:0007669"/>
    <property type="project" value="UniProtKB-KW"/>
</dbReference>
<feature type="domain" description="Sushi" evidence="11">
    <location>
        <begin position="256"/>
        <end position="314"/>
    </location>
</feature>
<evidence type="ECO:0000313" key="13">
    <source>
        <dbReference type="Proteomes" id="UP000694410"/>
    </source>
</evidence>
<dbReference type="InterPro" id="IPR000436">
    <property type="entry name" value="Sushi_SCR_CCP_dom"/>
</dbReference>
<dbReference type="InterPro" id="IPR035976">
    <property type="entry name" value="Sushi/SCR/CCP_sf"/>
</dbReference>
<keyword evidence="10" id="KW-1133">Transmembrane helix</keyword>
<evidence type="ECO:0000259" key="11">
    <source>
        <dbReference type="PROSITE" id="PS50923"/>
    </source>
</evidence>
<comment type="caution">
    <text evidence="9">Lacks conserved residue(s) required for the propagation of feature annotation.</text>
</comment>
<dbReference type="GO" id="GO:0006958">
    <property type="term" value="P:complement activation, classical pathway"/>
    <property type="evidence" value="ECO:0007669"/>
    <property type="project" value="UniProtKB-KW"/>
</dbReference>
<reference evidence="12" key="2">
    <citation type="submission" date="2025-09" db="UniProtKB">
        <authorList>
            <consortium name="Ensembl"/>
        </authorList>
    </citation>
    <scope>IDENTIFICATION</scope>
</reference>
<feature type="disulfide bond" evidence="9">
    <location>
        <begin position="483"/>
        <end position="510"/>
    </location>
</feature>
<evidence type="ECO:0000256" key="4">
    <source>
        <dbReference type="ARBA" id="ARBA00022737"/>
    </source>
</evidence>
<feature type="disulfide bond" evidence="9">
    <location>
        <begin position="424"/>
        <end position="451"/>
    </location>
</feature>
<evidence type="ECO:0000256" key="8">
    <source>
        <dbReference type="ARBA" id="ARBA00023180"/>
    </source>
</evidence>
<proteinExistence type="predicted"/>
<feature type="disulfide bond" evidence="9">
    <location>
        <begin position="28"/>
        <end position="55"/>
    </location>
</feature>
<dbReference type="Proteomes" id="UP000694410">
    <property type="component" value="Unplaced"/>
</dbReference>
<keyword evidence="8" id="KW-0325">Glycoprotein</keyword>
<dbReference type="Pfam" id="PF00084">
    <property type="entry name" value="Sushi"/>
    <property type="match status" value="8"/>
</dbReference>
<evidence type="ECO:0000256" key="7">
    <source>
        <dbReference type="ARBA" id="ARBA00023157"/>
    </source>
</evidence>
<feature type="domain" description="Sushi" evidence="11">
    <location>
        <begin position="1"/>
        <end position="57"/>
    </location>
</feature>
<sequence length="574" mass="61994">MPPEVANGKHNAQDKAFFTAGMSVRYSCHPGYYLVGNAAVSCRASGNWSQPSPRCEGTVCITPIVANGRQIAGHGLLSAPGQTVTFECHDGYRLRGSASVSCQQDGSWQPPAPACDTALPHQDTFRSPGSCGAPTRFQFAELNEEHRNAIDFSVGKTVQYTCRPGYAKVPGMSPTVTCLESGVWSEALEFCKRKQCKHPESPRHGRVVVLTDLLFGSTVSHTCDQGYRLVGQSHRRCEILGRDVVWTGLPPTCQRVVCPAPQIQDGRVAVPKPHYIYRDSVTFKCHQGFTLRGHPTSQCQGDRRWHPPVPVCERDGAAAPYHQPATTTKPVLHCSKPADITHGSFHGPAKAVFTPGTSVNYTCEPGFSLLGTASIYCTASGAWSHPPPVCQAGKCLQPPNITNGRLKGNTSATFPSGASVSYSCNPGYSLLGNASITCTVSGAWSQPLPQCQEIRCEFPDVQGVKKAIKGNTYRSGTNITLECDEGYVLEGISHTQCQEDFSWDPPVPACKMTSSHSRSVGLGAAAAAVLLLLGAGVVWKIISKQKEGYYRTYENYNYRTPLNSATEHKDLCLP</sequence>
<organism evidence="12 13">
    <name type="scientific">Cyanistes caeruleus</name>
    <name type="common">Eurasian blue tit</name>
    <name type="synonym">Parus caeruleus</name>
    <dbReference type="NCBI Taxonomy" id="156563"/>
    <lineage>
        <taxon>Eukaryota</taxon>
        <taxon>Metazoa</taxon>
        <taxon>Chordata</taxon>
        <taxon>Craniata</taxon>
        <taxon>Vertebrata</taxon>
        <taxon>Euteleostomi</taxon>
        <taxon>Archelosauria</taxon>
        <taxon>Archosauria</taxon>
        <taxon>Dinosauria</taxon>
        <taxon>Saurischia</taxon>
        <taxon>Theropoda</taxon>
        <taxon>Coelurosauria</taxon>
        <taxon>Aves</taxon>
        <taxon>Neognathae</taxon>
        <taxon>Neoaves</taxon>
        <taxon>Telluraves</taxon>
        <taxon>Australaves</taxon>
        <taxon>Passeriformes</taxon>
        <taxon>Paridae</taxon>
        <taxon>Cyanistes</taxon>
    </lineage>
</organism>
<dbReference type="CDD" id="cd00033">
    <property type="entry name" value="CCP"/>
    <property type="match status" value="8"/>
</dbReference>
<dbReference type="Ensembl" id="ENSCCET00000000007.1">
    <property type="protein sequence ID" value="ENSCCEP00000000004.1"/>
    <property type="gene ID" value="ENSCCEG00000000009.1"/>
</dbReference>
<feature type="disulfide bond" evidence="9">
    <location>
        <begin position="363"/>
        <end position="390"/>
    </location>
</feature>
<feature type="domain" description="Sushi" evidence="11">
    <location>
        <begin position="454"/>
        <end position="512"/>
    </location>
</feature>
<dbReference type="AlphaFoldDB" id="A0A8C0TYU6"/>
<evidence type="ECO:0000256" key="9">
    <source>
        <dbReference type="PROSITE-ProRule" id="PRU00302"/>
    </source>
</evidence>
<dbReference type="FunFam" id="2.10.70.10:FF:000055">
    <property type="entry name" value="Complement decay-accelerating factor, GPI-anchored"/>
    <property type="match status" value="1"/>
</dbReference>
<keyword evidence="13" id="KW-1185">Reference proteome</keyword>
<accession>A0A8C0TYU6</accession>
<dbReference type="SUPFAM" id="SSF57535">
    <property type="entry name" value="Complement control module/SCR domain"/>
    <property type="match status" value="8"/>
</dbReference>
<evidence type="ECO:0000256" key="5">
    <source>
        <dbReference type="ARBA" id="ARBA00022859"/>
    </source>
</evidence>
<feature type="disulfide bond" evidence="9">
    <location>
        <begin position="88"/>
        <end position="115"/>
    </location>
</feature>
<dbReference type="FunFam" id="2.10.70.10:FF:000070">
    <property type="entry name" value="Complement C3d receptor 2"/>
    <property type="match status" value="1"/>
</dbReference>
<evidence type="ECO:0000256" key="2">
    <source>
        <dbReference type="ARBA" id="ARBA00022659"/>
    </source>
</evidence>
<evidence type="ECO:0000256" key="1">
    <source>
        <dbReference type="ARBA" id="ARBA00022588"/>
    </source>
</evidence>
<feature type="disulfide bond" evidence="9">
    <location>
        <begin position="395"/>
        <end position="438"/>
    </location>
</feature>
<keyword evidence="3" id="KW-0732">Signal</keyword>
<evidence type="ECO:0000256" key="3">
    <source>
        <dbReference type="ARBA" id="ARBA00022729"/>
    </source>
</evidence>
<dbReference type="FunFam" id="2.10.70.10:FF:000014">
    <property type="entry name" value="Membrane cofactor protein"/>
    <property type="match status" value="3"/>
</dbReference>
<dbReference type="SMART" id="SM00032">
    <property type="entry name" value="CCP"/>
    <property type="match status" value="8"/>
</dbReference>
<keyword evidence="7 9" id="KW-1015">Disulfide bond</keyword>
<dbReference type="Gene3D" id="2.10.70.10">
    <property type="entry name" value="Complement Module, domain 1"/>
    <property type="match status" value="8"/>
</dbReference>
<reference evidence="12" key="1">
    <citation type="submission" date="2025-08" db="UniProtKB">
        <authorList>
            <consortium name="Ensembl"/>
        </authorList>
    </citation>
    <scope>IDENTIFICATION</scope>
</reference>
<dbReference type="PROSITE" id="PS50923">
    <property type="entry name" value="SUSHI"/>
    <property type="match status" value="8"/>
</dbReference>
<evidence type="ECO:0000256" key="6">
    <source>
        <dbReference type="ARBA" id="ARBA00022875"/>
    </source>
</evidence>
<protein>
    <recommendedName>
        <fullName evidence="11">Sushi domain-containing protein</fullName>
    </recommendedName>
</protein>
<dbReference type="PANTHER" id="PTHR45656:SF15">
    <property type="entry name" value="SUSHI DOMAIN-CONTAINING PROTEIN"/>
    <property type="match status" value="1"/>
</dbReference>
<dbReference type="InterPro" id="IPR051277">
    <property type="entry name" value="SEZ6_CSMD_C4BPB_Regulators"/>
</dbReference>
<feature type="transmembrane region" description="Helical" evidence="10">
    <location>
        <begin position="520"/>
        <end position="542"/>
    </location>
</feature>
<keyword evidence="10" id="KW-0812">Transmembrane</keyword>
<feature type="domain" description="Sushi" evidence="11">
    <location>
        <begin position="332"/>
        <end position="392"/>
    </location>
</feature>
<feature type="disulfide bond" evidence="9">
    <location>
        <begin position="285"/>
        <end position="312"/>
    </location>
</feature>
<keyword evidence="1" id="KW-0399">Innate immunity</keyword>
<feature type="domain" description="Sushi" evidence="11">
    <location>
        <begin position="393"/>
        <end position="453"/>
    </location>
</feature>
<dbReference type="PANTHER" id="PTHR45656">
    <property type="entry name" value="PROTEIN CBR-CLEC-78"/>
    <property type="match status" value="1"/>
</dbReference>
<keyword evidence="5" id="KW-0391">Immunity</keyword>
<feature type="domain" description="Sushi" evidence="11">
    <location>
        <begin position="194"/>
        <end position="255"/>
    </location>
</feature>
<evidence type="ECO:0000313" key="12">
    <source>
        <dbReference type="Ensembl" id="ENSCCEP00000000004.1"/>
    </source>
</evidence>
<name>A0A8C0TYU6_CYACU</name>
<keyword evidence="4" id="KW-0677">Repeat</keyword>
<feature type="domain" description="Sushi" evidence="11">
    <location>
        <begin position="129"/>
        <end position="193"/>
    </location>
</feature>
<keyword evidence="6" id="KW-0180">Complement pathway</keyword>